<evidence type="ECO:0000256" key="2">
    <source>
        <dbReference type="ARBA" id="ARBA00023125"/>
    </source>
</evidence>
<dbReference type="GO" id="GO:0043200">
    <property type="term" value="P:response to amino acid"/>
    <property type="evidence" value="ECO:0007669"/>
    <property type="project" value="TreeGrafter"/>
</dbReference>
<dbReference type="PANTHER" id="PTHR30154:SF34">
    <property type="entry name" value="TRANSCRIPTIONAL REGULATOR AZLB"/>
    <property type="match status" value="1"/>
</dbReference>
<dbReference type="InterPro" id="IPR019887">
    <property type="entry name" value="Tscrpt_reg_AsnC/Lrp_C"/>
</dbReference>
<keyword evidence="3" id="KW-0804">Transcription</keyword>
<accession>A0A1M7TXR3</accession>
<dbReference type="Pfam" id="PF01037">
    <property type="entry name" value="AsnC_trans_reg"/>
    <property type="match status" value="1"/>
</dbReference>
<dbReference type="SUPFAM" id="SSF46785">
    <property type="entry name" value="Winged helix' DNA-binding domain"/>
    <property type="match status" value="1"/>
</dbReference>
<dbReference type="GO" id="GO:0006355">
    <property type="term" value="P:regulation of DNA-templated transcription"/>
    <property type="evidence" value="ECO:0007669"/>
    <property type="project" value="UniProtKB-ARBA"/>
</dbReference>
<dbReference type="GO" id="GO:0005829">
    <property type="term" value="C:cytosol"/>
    <property type="evidence" value="ECO:0007669"/>
    <property type="project" value="TreeGrafter"/>
</dbReference>
<protein>
    <submittedName>
        <fullName evidence="5">Lrp/AsnC family transcriptional regulator</fullName>
    </submittedName>
</protein>
<dbReference type="PROSITE" id="PS00519">
    <property type="entry name" value="HTH_ASNC_1"/>
    <property type="match status" value="1"/>
</dbReference>
<keyword evidence="2" id="KW-0238">DNA-binding</keyword>
<dbReference type="InterPro" id="IPR036390">
    <property type="entry name" value="WH_DNA-bd_sf"/>
</dbReference>
<dbReference type="EMBL" id="FRDL01000011">
    <property type="protein sequence ID" value="SHN75552.1"/>
    <property type="molecule type" value="Genomic_DNA"/>
</dbReference>
<dbReference type="InterPro" id="IPR019885">
    <property type="entry name" value="Tscrpt_reg_HTH_AsnC-type_CS"/>
</dbReference>
<keyword evidence="6" id="KW-1185">Reference proteome</keyword>
<evidence type="ECO:0000256" key="3">
    <source>
        <dbReference type="ARBA" id="ARBA00023163"/>
    </source>
</evidence>
<organism evidence="5 6">
    <name type="scientific">Oceanicella actignis</name>
    <dbReference type="NCBI Taxonomy" id="1189325"/>
    <lineage>
        <taxon>Bacteria</taxon>
        <taxon>Pseudomonadati</taxon>
        <taxon>Pseudomonadota</taxon>
        <taxon>Alphaproteobacteria</taxon>
        <taxon>Rhodobacterales</taxon>
        <taxon>Paracoccaceae</taxon>
        <taxon>Oceanicella</taxon>
    </lineage>
</organism>
<dbReference type="PRINTS" id="PR00033">
    <property type="entry name" value="HTHASNC"/>
</dbReference>
<reference evidence="5 6" key="1">
    <citation type="submission" date="2016-12" db="EMBL/GenBank/DDBJ databases">
        <authorList>
            <person name="Song W.-J."/>
            <person name="Kurnit D.M."/>
        </authorList>
    </citation>
    <scope>NUCLEOTIDE SEQUENCE [LARGE SCALE GENOMIC DNA]</scope>
    <source>
        <strain evidence="5 6">CGMCC 1.10808</strain>
    </source>
</reference>
<feature type="domain" description="HTH asnC-type" evidence="4">
    <location>
        <begin position="12"/>
        <end position="73"/>
    </location>
</feature>
<dbReference type="InterPro" id="IPR019888">
    <property type="entry name" value="Tscrpt_reg_AsnC-like"/>
</dbReference>
<proteinExistence type="predicted"/>
<dbReference type="SMART" id="SM00344">
    <property type="entry name" value="HTH_ASNC"/>
    <property type="match status" value="1"/>
</dbReference>
<dbReference type="Proteomes" id="UP000184066">
    <property type="component" value="Unassembled WGS sequence"/>
</dbReference>
<dbReference type="Gene3D" id="3.30.70.920">
    <property type="match status" value="1"/>
</dbReference>
<gene>
    <name evidence="5" type="ORF">SAMN05216200_11168</name>
</gene>
<dbReference type="OrthoDB" id="9803143at2"/>
<dbReference type="InterPro" id="IPR011008">
    <property type="entry name" value="Dimeric_a/b-barrel"/>
</dbReference>
<name>A0A1M7TXR3_9RHOB</name>
<dbReference type="AlphaFoldDB" id="A0A1M7TXR3"/>
<dbReference type="InterPro" id="IPR000485">
    <property type="entry name" value="AsnC-type_HTH_dom"/>
</dbReference>
<dbReference type="InterPro" id="IPR011991">
    <property type="entry name" value="ArsR-like_HTH"/>
</dbReference>
<dbReference type="GO" id="GO:0043565">
    <property type="term" value="F:sequence-specific DNA binding"/>
    <property type="evidence" value="ECO:0007669"/>
    <property type="project" value="InterPro"/>
</dbReference>
<dbReference type="Gene3D" id="1.10.10.10">
    <property type="entry name" value="Winged helix-like DNA-binding domain superfamily/Winged helix DNA-binding domain"/>
    <property type="match status" value="1"/>
</dbReference>
<dbReference type="Pfam" id="PF13412">
    <property type="entry name" value="HTH_24"/>
    <property type="match status" value="1"/>
</dbReference>
<dbReference type="RefSeq" id="WP_072748250.1">
    <property type="nucleotide sequence ID" value="NZ_FOHL01000010.1"/>
</dbReference>
<evidence type="ECO:0000313" key="5">
    <source>
        <dbReference type="EMBL" id="SHN75552.1"/>
    </source>
</evidence>
<evidence type="ECO:0000313" key="6">
    <source>
        <dbReference type="Proteomes" id="UP000184066"/>
    </source>
</evidence>
<dbReference type="PROSITE" id="PS50956">
    <property type="entry name" value="HTH_ASNC_2"/>
    <property type="match status" value="1"/>
</dbReference>
<dbReference type="PANTHER" id="PTHR30154">
    <property type="entry name" value="LEUCINE-RESPONSIVE REGULATORY PROTEIN"/>
    <property type="match status" value="1"/>
</dbReference>
<dbReference type="SUPFAM" id="SSF54909">
    <property type="entry name" value="Dimeric alpha+beta barrel"/>
    <property type="match status" value="1"/>
</dbReference>
<evidence type="ECO:0000259" key="4">
    <source>
        <dbReference type="PROSITE" id="PS50956"/>
    </source>
</evidence>
<keyword evidence="1" id="KW-0805">Transcription regulation</keyword>
<sequence>MSAPRRAAPRTLDDADLRILRVLQSEPALTVAEVGERVGLSHTPCWRRIKQMEEAGVIRGRAVLLDPDALGFEVSVFCLVRLTHHDEEALNAFEEAARRLPEILQCYSLAGENDYILRVLVRSVKEYEQVVKVSILHLPHVSHVQSNFALREVKNTLALPI</sequence>
<dbReference type="CDD" id="cd00090">
    <property type="entry name" value="HTH_ARSR"/>
    <property type="match status" value="1"/>
</dbReference>
<dbReference type="STRING" id="1189325.SAMN04488119_11068"/>
<evidence type="ECO:0000256" key="1">
    <source>
        <dbReference type="ARBA" id="ARBA00023015"/>
    </source>
</evidence>
<dbReference type="InterPro" id="IPR036388">
    <property type="entry name" value="WH-like_DNA-bd_sf"/>
</dbReference>